<comment type="caution">
    <text evidence="4">The sequence shown here is derived from an EMBL/GenBank/DDBJ whole genome shotgun (WGS) entry which is preliminary data.</text>
</comment>
<feature type="domain" description="3-hydroxyacyl-CoA dehydrogenase C-terminal" evidence="2">
    <location>
        <begin position="103"/>
        <end position="198"/>
    </location>
</feature>
<evidence type="ECO:0000259" key="2">
    <source>
        <dbReference type="Pfam" id="PF00725"/>
    </source>
</evidence>
<dbReference type="InterPro" id="IPR013328">
    <property type="entry name" value="6PGD_dom2"/>
</dbReference>
<gene>
    <name evidence="4" type="ORF">S03H2_39760</name>
</gene>
<organism evidence="4">
    <name type="scientific">marine sediment metagenome</name>
    <dbReference type="NCBI Taxonomy" id="412755"/>
    <lineage>
        <taxon>unclassified sequences</taxon>
        <taxon>metagenomes</taxon>
        <taxon>ecological metagenomes</taxon>
    </lineage>
</organism>
<dbReference type="GO" id="GO:0006635">
    <property type="term" value="P:fatty acid beta-oxidation"/>
    <property type="evidence" value="ECO:0007669"/>
    <property type="project" value="TreeGrafter"/>
</dbReference>
<evidence type="ECO:0008006" key="5">
    <source>
        <dbReference type="Google" id="ProtNLM"/>
    </source>
</evidence>
<dbReference type="GO" id="GO:0008691">
    <property type="term" value="F:3-hydroxybutyryl-CoA dehydrogenase activity"/>
    <property type="evidence" value="ECO:0007669"/>
    <property type="project" value="TreeGrafter"/>
</dbReference>
<dbReference type="InterPro" id="IPR036291">
    <property type="entry name" value="NAD(P)-bd_dom_sf"/>
</dbReference>
<evidence type="ECO:0000259" key="3">
    <source>
        <dbReference type="Pfam" id="PF02737"/>
    </source>
</evidence>
<protein>
    <recommendedName>
        <fullName evidence="5">3-hydroxyacyl-CoA dehydrogenase C-terminal domain-containing protein</fullName>
    </recommendedName>
</protein>
<dbReference type="Pfam" id="PF00725">
    <property type="entry name" value="3HCDH"/>
    <property type="match status" value="1"/>
</dbReference>
<accession>X1H2A1</accession>
<dbReference type="PANTHER" id="PTHR48075">
    <property type="entry name" value="3-HYDROXYACYL-COA DEHYDROGENASE FAMILY PROTEIN"/>
    <property type="match status" value="1"/>
</dbReference>
<dbReference type="InterPro" id="IPR008927">
    <property type="entry name" value="6-PGluconate_DH-like_C_sf"/>
</dbReference>
<dbReference type="Gene3D" id="3.40.50.720">
    <property type="entry name" value="NAD(P)-binding Rossmann-like Domain"/>
    <property type="match status" value="1"/>
</dbReference>
<dbReference type="SUPFAM" id="SSF48179">
    <property type="entry name" value="6-phosphogluconate dehydrogenase C-terminal domain-like"/>
    <property type="match status" value="1"/>
</dbReference>
<dbReference type="Gene3D" id="1.10.1040.10">
    <property type="entry name" value="N-(1-d-carboxylethyl)-l-norvaline Dehydrogenase, domain 2"/>
    <property type="match status" value="1"/>
</dbReference>
<proteinExistence type="predicted"/>
<sequence>QIVIEAVFEDMALKQQLLSDLDGKCDNEVILASNTSSLSITDMALNAKNQERIVGIHFFNPAPVMKLIELIKGKNSSNKMLERAKKFSESLNKTVVTVNDSPGFITTRLIYVLCNEAINMKQEGIASTEDIDTAVKLAFNFPMGPLELSDLVGNDIYLHIGEYLTEKLGQNYQPSPLLNEMVKDNHIGRKTKKGFYNY</sequence>
<dbReference type="EMBL" id="BARU01024609">
    <property type="protein sequence ID" value="GAH51235.1"/>
    <property type="molecule type" value="Genomic_DNA"/>
</dbReference>
<dbReference type="AlphaFoldDB" id="X1H2A1"/>
<dbReference type="InterPro" id="IPR006108">
    <property type="entry name" value="3HC_DH_C"/>
</dbReference>
<feature type="domain" description="3-hydroxyacyl-CoA dehydrogenase NAD binding" evidence="3">
    <location>
        <begin position="2"/>
        <end position="100"/>
    </location>
</feature>
<evidence type="ECO:0000256" key="1">
    <source>
        <dbReference type="ARBA" id="ARBA00023002"/>
    </source>
</evidence>
<dbReference type="Pfam" id="PF02737">
    <property type="entry name" value="3HCDH_N"/>
    <property type="match status" value="1"/>
</dbReference>
<reference evidence="4" key="1">
    <citation type="journal article" date="2014" name="Front. Microbiol.">
        <title>High frequency of phylogenetically diverse reductive dehalogenase-homologous genes in deep subseafloor sedimentary metagenomes.</title>
        <authorList>
            <person name="Kawai M."/>
            <person name="Futagami T."/>
            <person name="Toyoda A."/>
            <person name="Takaki Y."/>
            <person name="Nishi S."/>
            <person name="Hori S."/>
            <person name="Arai W."/>
            <person name="Tsubouchi T."/>
            <person name="Morono Y."/>
            <person name="Uchiyama I."/>
            <person name="Ito T."/>
            <person name="Fujiyama A."/>
            <person name="Inagaki F."/>
            <person name="Takami H."/>
        </authorList>
    </citation>
    <scope>NUCLEOTIDE SEQUENCE</scope>
    <source>
        <strain evidence="4">Expedition CK06-06</strain>
    </source>
</reference>
<evidence type="ECO:0000313" key="4">
    <source>
        <dbReference type="EMBL" id="GAH51235.1"/>
    </source>
</evidence>
<feature type="non-terminal residue" evidence="4">
    <location>
        <position position="1"/>
    </location>
</feature>
<dbReference type="GO" id="GO:0070403">
    <property type="term" value="F:NAD+ binding"/>
    <property type="evidence" value="ECO:0007669"/>
    <property type="project" value="InterPro"/>
</dbReference>
<dbReference type="SUPFAM" id="SSF51735">
    <property type="entry name" value="NAD(P)-binding Rossmann-fold domains"/>
    <property type="match status" value="1"/>
</dbReference>
<keyword evidence="1" id="KW-0560">Oxidoreductase</keyword>
<dbReference type="PANTHER" id="PTHR48075:SF5">
    <property type="entry name" value="3-HYDROXYBUTYRYL-COA DEHYDROGENASE"/>
    <property type="match status" value="1"/>
</dbReference>
<name>X1H2A1_9ZZZZ</name>
<dbReference type="InterPro" id="IPR006176">
    <property type="entry name" value="3-OHacyl-CoA_DH_NAD-bd"/>
</dbReference>